<evidence type="ECO:0000256" key="2">
    <source>
        <dbReference type="ARBA" id="ARBA00023315"/>
    </source>
</evidence>
<dbReference type="GO" id="GO:0016747">
    <property type="term" value="F:acyltransferase activity, transferring groups other than amino-acyl groups"/>
    <property type="evidence" value="ECO:0007669"/>
    <property type="project" value="InterPro"/>
</dbReference>
<dbReference type="Proteomes" id="UP000439522">
    <property type="component" value="Unassembled WGS sequence"/>
</dbReference>
<evidence type="ECO:0000313" key="5">
    <source>
        <dbReference type="Proteomes" id="UP000439522"/>
    </source>
</evidence>
<dbReference type="CDD" id="cd04301">
    <property type="entry name" value="NAT_SF"/>
    <property type="match status" value="1"/>
</dbReference>
<comment type="caution">
    <text evidence="4">The sequence shown here is derived from an EMBL/GenBank/DDBJ whole genome shotgun (WGS) entry which is preliminary data.</text>
</comment>
<sequence length="175" mass="19300">MNLRAASPADRDALVVLARQAFADAFGHIYDPRDLAAFLDTSRSPERWDALIHDPQIAVTLAEEAGRLLGYSVLSANEGFAARPAPQPHRPATLGQLYCAREATGRGIGAALMERALADARGYGADAVQLSVYAENFGAQRFYQRYGFAKVADIDFWVGSHRDDEFLYELRLRLP</sequence>
<dbReference type="OrthoDB" id="143110at2"/>
<organism evidence="4 5">
    <name type="scientific">Tsuneonella aeria</name>
    <dbReference type="NCBI Taxonomy" id="1837929"/>
    <lineage>
        <taxon>Bacteria</taxon>
        <taxon>Pseudomonadati</taxon>
        <taxon>Pseudomonadota</taxon>
        <taxon>Alphaproteobacteria</taxon>
        <taxon>Sphingomonadales</taxon>
        <taxon>Erythrobacteraceae</taxon>
        <taxon>Tsuneonella</taxon>
    </lineage>
</organism>
<dbReference type="PROSITE" id="PS51186">
    <property type="entry name" value="GNAT"/>
    <property type="match status" value="1"/>
</dbReference>
<dbReference type="AlphaFoldDB" id="A0A6I4TD48"/>
<dbReference type="Gene3D" id="3.40.630.30">
    <property type="match status" value="1"/>
</dbReference>
<name>A0A6I4TD48_9SPHN</name>
<evidence type="ECO:0000313" key="4">
    <source>
        <dbReference type="EMBL" id="MXO74983.1"/>
    </source>
</evidence>
<dbReference type="RefSeq" id="WP_160610681.1">
    <property type="nucleotide sequence ID" value="NZ_WTZA01000001.1"/>
</dbReference>
<keyword evidence="5" id="KW-1185">Reference proteome</keyword>
<keyword evidence="2" id="KW-0012">Acyltransferase</keyword>
<evidence type="ECO:0000256" key="1">
    <source>
        <dbReference type="ARBA" id="ARBA00022679"/>
    </source>
</evidence>
<dbReference type="SUPFAM" id="SSF55729">
    <property type="entry name" value="Acyl-CoA N-acyltransferases (Nat)"/>
    <property type="match status" value="1"/>
</dbReference>
<proteinExistence type="predicted"/>
<protein>
    <submittedName>
        <fullName evidence="4">GNAT family N-acetyltransferase</fullName>
    </submittedName>
</protein>
<dbReference type="InterPro" id="IPR016181">
    <property type="entry name" value="Acyl_CoA_acyltransferase"/>
</dbReference>
<accession>A0A6I4TD48</accession>
<dbReference type="InterPro" id="IPR050832">
    <property type="entry name" value="Bact_Acetyltransf"/>
</dbReference>
<dbReference type="InterPro" id="IPR000182">
    <property type="entry name" value="GNAT_dom"/>
</dbReference>
<dbReference type="EMBL" id="WTZA01000001">
    <property type="protein sequence ID" value="MXO74983.1"/>
    <property type="molecule type" value="Genomic_DNA"/>
</dbReference>
<gene>
    <name evidence="4" type="ORF">GRI40_07080</name>
</gene>
<feature type="domain" description="N-acetyltransferase" evidence="3">
    <location>
        <begin position="1"/>
        <end position="173"/>
    </location>
</feature>
<reference evidence="4 5" key="1">
    <citation type="submission" date="2019-12" db="EMBL/GenBank/DDBJ databases">
        <title>Genomic-based taxomic classification of the family Erythrobacteraceae.</title>
        <authorList>
            <person name="Xu L."/>
        </authorList>
    </citation>
    <scope>NUCLEOTIDE SEQUENCE [LARGE SCALE GENOMIC DNA]</scope>
    <source>
        <strain evidence="4 5">100921-2</strain>
    </source>
</reference>
<dbReference type="Pfam" id="PF00583">
    <property type="entry name" value="Acetyltransf_1"/>
    <property type="match status" value="1"/>
</dbReference>
<keyword evidence="1 4" id="KW-0808">Transferase</keyword>
<evidence type="ECO:0000259" key="3">
    <source>
        <dbReference type="PROSITE" id="PS51186"/>
    </source>
</evidence>
<dbReference type="PANTHER" id="PTHR43877">
    <property type="entry name" value="AMINOALKYLPHOSPHONATE N-ACETYLTRANSFERASE-RELATED-RELATED"/>
    <property type="match status" value="1"/>
</dbReference>